<accession>A0A0C3F129</accession>
<gene>
    <name evidence="8" type="ORF">PILCRDRAFT_824400</name>
</gene>
<dbReference type="PANTHER" id="PTHR11850">
    <property type="entry name" value="HOMEOBOX PROTEIN TRANSCRIPTION FACTORS"/>
    <property type="match status" value="1"/>
</dbReference>
<proteinExistence type="inferred from homology"/>
<dbReference type="HOGENOM" id="CLU_017162_0_0_1"/>
<feature type="compositionally biased region" description="Polar residues" evidence="6">
    <location>
        <begin position="250"/>
        <end position="280"/>
    </location>
</feature>
<dbReference type="PROSITE" id="PS50071">
    <property type="entry name" value="HOMEOBOX_2"/>
    <property type="match status" value="1"/>
</dbReference>
<dbReference type="GO" id="GO:0006355">
    <property type="term" value="P:regulation of DNA-templated transcription"/>
    <property type="evidence" value="ECO:0007669"/>
    <property type="project" value="InterPro"/>
</dbReference>
<feature type="domain" description="Homeobox" evidence="7">
    <location>
        <begin position="374"/>
        <end position="437"/>
    </location>
</feature>
<evidence type="ECO:0000256" key="4">
    <source>
        <dbReference type="ARBA" id="ARBA00023242"/>
    </source>
</evidence>
<dbReference type="OrthoDB" id="10056939at2759"/>
<keyword evidence="2 5" id="KW-0238">DNA-binding</keyword>
<dbReference type="AlphaFoldDB" id="A0A0C3F129"/>
<dbReference type="InterPro" id="IPR008422">
    <property type="entry name" value="KN_HD"/>
</dbReference>
<evidence type="ECO:0000259" key="7">
    <source>
        <dbReference type="PROSITE" id="PS50071"/>
    </source>
</evidence>
<feature type="compositionally biased region" description="Low complexity" evidence="6">
    <location>
        <begin position="581"/>
        <end position="595"/>
    </location>
</feature>
<dbReference type="InterPro" id="IPR001356">
    <property type="entry name" value="HD"/>
</dbReference>
<comment type="subcellular location">
    <subcellularLocation>
        <location evidence="5">Nucleus</location>
    </subcellularLocation>
</comment>
<dbReference type="SUPFAM" id="SSF46689">
    <property type="entry name" value="Homeodomain-like"/>
    <property type="match status" value="1"/>
</dbReference>
<evidence type="ECO:0000256" key="2">
    <source>
        <dbReference type="ARBA" id="ARBA00023125"/>
    </source>
</evidence>
<feature type="region of interest" description="Disordered" evidence="6">
    <location>
        <begin position="537"/>
        <end position="602"/>
    </location>
</feature>
<evidence type="ECO:0000313" key="9">
    <source>
        <dbReference type="Proteomes" id="UP000054166"/>
    </source>
</evidence>
<feature type="region of interest" description="Disordered" evidence="6">
    <location>
        <begin position="138"/>
        <end position="314"/>
    </location>
</feature>
<dbReference type="InterPro" id="IPR050224">
    <property type="entry name" value="TALE_homeobox"/>
</dbReference>
<feature type="compositionally biased region" description="Polar residues" evidence="6">
    <location>
        <begin position="358"/>
        <end position="372"/>
    </location>
</feature>
<dbReference type="EMBL" id="KN833016">
    <property type="protein sequence ID" value="KIM78495.1"/>
    <property type="molecule type" value="Genomic_DNA"/>
</dbReference>
<feature type="region of interest" description="Disordered" evidence="6">
    <location>
        <begin position="439"/>
        <end position="469"/>
    </location>
</feature>
<keyword evidence="4 5" id="KW-0539">Nucleus</keyword>
<dbReference type="GO" id="GO:0005634">
    <property type="term" value="C:nucleus"/>
    <property type="evidence" value="ECO:0007669"/>
    <property type="project" value="UniProtKB-SubCell"/>
</dbReference>
<dbReference type="Gene3D" id="1.10.10.60">
    <property type="entry name" value="Homeodomain-like"/>
    <property type="match status" value="1"/>
</dbReference>
<feature type="compositionally biased region" description="Low complexity" evidence="6">
    <location>
        <begin position="172"/>
        <end position="184"/>
    </location>
</feature>
<feature type="compositionally biased region" description="Polar residues" evidence="6">
    <location>
        <begin position="338"/>
        <end position="348"/>
    </location>
</feature>
<evidence type="ECO:0000256" key="5">
    <source>
        <dbReference type="PROSITE-ProRule" id="PRU00108"/>
    </source>
</evidence>
<keyword evidence="9" id="KW-1185">Reference proteome</keyword>
<evidence type="ECO:0000256" key="1">
    <source>
        <dbReference type="ARBA" id="ARBA00005800"/>
    </source>
</evidence>
<protein>
    <recommendedName>
        <fullName evidence="7">Homeobox domain-containing protein</fullName>
    </recommendedName>
</protein>
<dbReference type="InterPro" id="IPR009057">
    <property type="entry name" value="Homeodomain-like_sf"/>
</dbReference>
<reference evidence="8 9" key="1">
    <citation type="submission" date="2014-04" db="EMBL/GenBank/DDBJ databases">
        <authorList>
            <consortium name="DOE Joint Genome Institute"/>
            <person name="Kuo A."/>
            <person name="Tarkka M."/>
            <person name="Buscot F."/>
            <person name="Kohler A."/>
            <person name="Nagy L.G."/>
            <person name="Floudas D."/>
            <person name="Copeland A."/>
            <person name="Barry K.W."/>
            <person name="Cichocki N."/>
            <person name="Veneault-Fourrey C."/>
            <person name="LaButti K."/>
            <person name="Lindquist E.A."/>
            <person name="Lipzen A."/>
            <person name="Lundell T."/>
            <person name="Morin E."/>
            <person name="Murat C."/>
            <person name="Sun H."/>
            <person name="Tunlid A."/>
            <person name="Henrissat B."/>
            <person name="Grigoriev I.V."/>
            <person name="Hibbett D.S."/>
            <person name="Martin F."/>
            <person name="Nordberg H.P."/>
            <person name="Cantor M.N."/>
            <person name="Hua S.X."/>
        </authorList>
    </citation>
    <scope>NUCLEOTIDE SEQUENCE [LARGE SCALE GENOMIC DNA]</scope>
    <source>
        <strain evidence="8 9">F 1598</strain>
    </source>
</reference>
<feature type="compositionally biased region" description="Polar residues" evidence="6">
    <location>
        <begin position="291"/>
        <end position="302"/>
    </location>
</feature>
<keyword evidence="3 5" id="KW-0371">Homeobox</keyword>
<feature type="compositionally biased region" description="Low complexity" evidence="6">
    <location>
        <begin position="60"/>
        <end position="72"/>
    </location>
</feature>
<comment type="similarity">
    <text evidence="1">Belongs to the TALE/M-ATYP homeobox family.</text>
</comment>
<dbReference type="SMART" id="SM00389">
    <property type="entry name" value="HOX"/>
    <property type="match status" value="1"/>
</dbReference>
<feature type="region of interest" description="Disordered" evidence="6">
    <location>
        <begin position="58"/>
        <end position="119"/>
    </location>
</feature>
<feature type="DNA-binding region" description="Homeobox" evidence="5">
    <location>
        <begin position="376"/>
        <end position="438"/>
    </location>
</feature>
<dbReference type="STRING" id="765440.A0A0C3F129"/>
<dbReference type="InParanoid" id="A0A0C3F129"/>
<dbReference type="Pfam" id="PF05920">
    <property type="entry name" value="Homeobox_KN"/>
    <property type="match status" value="1"/>
</dbReference>
<feature type="compositionally biased region" description="Polar residues" evidence="6">
    <location>
        <begin position="99"/>
        <end position="108"/>
    </location>
</feature>
<reference evidence="9" key="2">
    <citation type="submission" date="2015-01" db="EMBL/GenBank/DDBJ databases">
        <title>Evolutionary Origins and Diversification of the Mycorrhizal Mutualists.</title>
        <authorList>
            <consortium name="DOE Joint Genome Institute"/>
            <consortium name="Mycorrhizal Genomics Consortium"/>
            <person name="Kohler A."/>
            <person name="Kuo A."/>
            <person name="Nagy L.G."/>
            <person name="Floudas D."/>
            <person name="Copeland A."/>
            <person name="Barry K.W."/>
            <person name="Cichocki N."/>
            <person name="Veneault-Fourrey C."/>
            <person name="LaButti K."/>
            <person name="Lindquist E.A."/>
            <person name="Lipzen A."/>
            <person name="Lundell T."/>
            <person name="Morin E."/>
            <person name="Murat C."/>
            <person name="Riley R."/>
            <person name="Ohm R."/>
            <person name="Sun H."/>
            <person name="Tunlid A."/>
            <person name="Henrissat B."/>
            <person name="Grigoriev I.V."/>
            <person name="Hibbett D.S."/>
            <person name="Martin F."/>
        </authorList>
    </citation>
    <scope>NUCLEOTIDE SEQUENCE [LARGE SCALE GENOMIC DNA]</scope>
    <source>
        <strain evidence="9">F 1598</strain>
    </source>
</reference>
<feature type="region of interest" description="Disordered" evidence="6">
    <location>
        <begin position="338"/>
        <end position="385"/>
    </location>
</feature>
<name>A0A0C3F129_PILCF</name>
<organism evidence="8 9">
    <name type="scientific">Piloderma croceum (strain F 1598)</name>
    <dbReference type="NCBI Taxonomy" id="765440"/>
    <lineage>
        <taxon>Eukaryota</taxon>
        <taxon>Fungi</taxon>
        <taxon>Dikarya</taxon>
        <taxon>Basidiomycota</taxon>
        <taxon>Agaricomycotina</taxon>
        <taxon>Agaricomycetes</taxon>
        <taxon>Agaricomycetidae</taxon>
        <taxon>Atheliales</taxon>
        <taxon>Atheliaceae</taxon>
        <taxon>Piloderma</taxon>
    </lineage>
</organism>
<evidence type="ECO:0000313" key="8">
    <source>
        <dbReference type="EMBL" id="KIM78495.1"/>
    </source>
</evidence>
<dbReference type="CDD" id="cd00086">
    <property type="entry name" value="homeodomain"/>
    <property type="match status" value="1"/>
</dbReference>
<sequence>MIEQKIPSADALNSYNVAQLQFALTDPKCDIPFVDELSPSTSPAVIPSDTDIDYATRRMSSSGTSAADTDSSIVSRPEKRQLSPPTTSPDAKKLRLDQGNWNLDQPSADSEKLDSDNSKVSLPSIFTTFEDPFRHELRRSSAPSLFSESSRARPSPYPATSIRRSHLTNTQSSLSSYQFPPSSDSSEDKASGRLRLSTDTQYGLVNSYGDQSPYPNTALSSGTTPALSAISSSTFTSPMTPEYLHRSHGVSPQTYNDSDNWSSSPSGIIRPNSTPGQLSSPGVKYEESMRHSSFSAPLSQHQMYGGAARISGQHDRRSMSTIKSEEWNFPQQDFVLPSANSSYSNGGSMSAAPPFISTGAQRSPQTPASSSLVERPPRKRGKLPKETTDYLKAWLHRHSDHPYPSEEEKKQLCLATGLSMSQVSNWMINARRRILAPAHRAASGPTTTTPFPPSGRNASSTAGMADPMNRRASIPTENLQLYHPLSLQSLPHGHHHNVSPEYVGSTRHMLGLPPVQRASYSGPSSAGGLYVPTSMGQSYSSTAPMSAPPSLAPNPFHGNSHQQLYSSQHHHGSVSPGYAPSPHSGSSRLSSHQESYFAEGQS</sequence>
<dbReference type="GO" id="GO:0003677">
    <property type="term" value="F:DNA binding"/>
    <property type="evidence" value="ECO:0007669"/>
    <property type="project" value="UniProtKB-UniRule"/>
</dbReference>
<evidence type="ECO:0000256" key="6">
    <source>
        <dbReference type="SAM" id="MobiDB-lite"/>
    </source>
</evidence>
<feature type="compositionally biased region" description="Polar residues" evidence="6">
    <location>
        <begin position="197"/>
        <end position="239"/>
    </location>
</feature>
<evidence type="ECO:0000256" key="3">
    <source>
        <dbReference type="ARBA" id="ARBA00023155"/>
    </source>
</evidence>
<dbReference type="Proteomes" id="UP000054166">
    <property type="component" value="Unassembled WGS sequence"/>
</dbReference>